<dbReference type="OrthoDB" id="3352776at2759"/>
<name>A0A4Y7U2R8_COPMI</name>
<evidence type="ECO:0000313" key="1">
    <source>
        <dbReference type="EMBL" id="TEB40139.1"/>
    </source>
</evidence>
<proteinExistence type="predicted"/>
<keyword evidence="2" id="KW-1185">Reference proteome</keyword>
<organism evidence="1 2">
    <name type="scientific">Coprinellus micaceus</name>
    <name type="common">Glistening ink-cap mushroom</name>
    <name type="synonym">Coprinus micaceus</name>
    <dbReference type="NCBI Taxonomy" id="71717"/>
    <lineage>
        <taxon>Eukaryota</taxon>
        <taxon>Fungi</taxon>
        <taxon>Dikarya</taxon>
        <taxon>Basidiomycota</taxon>
        <taxon>Agaricomycotina</taxon>
        <taxon>Agaricomycetes</taxon>
        <taxon>Agaricomycetidae</taxon>
        <taxon>Agaricales</taxon>
        <taxon>Agaricineae</taxon>
        <taxon>Psathyrellaceae</taxon>
        <taxon>Coprinellus</taxon>
    </lineage>
</organism>
<dbReference type="EMBL" id="QPFP01000001">
    <property type="protein sequence ID" value="TEB40139.1"/>
    <property type="molecule type" value="Genomic_DNA"/>
</dbReference>
<evidence type="ECO:0008006" key="3">
    <source>
        <dbReference type="Google" id="ProtNLM"/>
    </source>
</evidence>
<evidence type="ECO:0000313" key="2">
    <source>
        <dbReference type="Proteomes" id="UP000298030"/>
    </source>
</evidence>
<reference evidence="1 2" key="1">
    <citation type="journal article" date="2019" name="Nat. Ecol. Evol.">
        <title>Megaphylogeny resolves global patterns of mushroom evolution.</title>
        <authorList>
            <person name="Varga T."/>
            <person name="Krizsan K."/>
            <person name="Foldi C."/>
            <person name="Dima B."/>
            <person name="Sanchez-Garcia M."/>
            <person name="Sanchez-Ramirez S."/>
            <person name="Szollosi G.J."/>
            <person name="Szarkandi J.G."/>
            <person name="Papp V."/>
            <person name="Albert L."/>
            <person name="Andreopoulos W."/>
            <person name="Angelini C."/>
            <person name="Antonin V."/>
            <person name="Barry K.W."/>
            <person name="Bougher N.L."/>
            <person name="Buchanan P."/>
            <person name="Buyck B."/>
            <person name="Bense V."/>
            <person name="Catcheside P."/>
            <person name="Chovatia M."/>
            <person name="Cooper J."/>
            <person name="Damon W."/>
            <person name="Desjardin D."/>
            <person name="Finy P."/>
            <person name="Geml J."/>
            <person name="Haridas S."/>
            <person name="Hughes K."/>
            <person name="Justo A."/>
            <person name="Karasinski D."/>
            <person name="Kautmanova I."/>
            <person name="Kiss B."/>
            <person name="Kocsube S."/>
            <person name="Kotiranta H."/>
            <person name="LaButti K.M."/>
            <person name="Lechner B.E."/>
            <person name="Liimatainen K."/>
            <person name="Lipzen A."/>
            <person name="Lukacs Z."/>
            <person name="Mihaltcheva S."/>
            <person name="Morgado L.N."/>
            <person name="Niskanen T."/>
            <person name="Noordeloos M.E."/>
            <person name="Ohm R.A."/>
            <person name="Ortiz-Santana B."/>
            <person name="Ovrebo C."/>
            <person name="Racz N."/>
            <person name="Riley R."/>
            <person name="Savchenko A."/>
            <person name="Shiryaev A."/>
            <person name="Soop K."/>
            <person name="Spirin V."/>
            <person name="Szebenyi C."/>
            <person name="Tomsovsky M."/>
            <person name="Tulloss R.E."/>
            <person name="Uehling J."/>
            <person name="Grigoriev I.V."/>
            <person name="Vagvolgyi C."/>
            <person name="Papp T."/>
            <person name="Martin F.M."/>
            <person name="Miettinen O."/>
            <person name="Hibbett D.S."/>
            <person name="Nagy L.G."/>
        </authorList>
    </citation>
    <scope>NUCLEOTIDE SEQUENCE [LARGE SCALE GENOMIC DNA]</scope>
    <source>
        <strain evidence="1 2">FP101781</strain>
    </source>
</reference>
<gene>
    <name evidence="1" type="ORF">FA13DRAFT_1769742</name>
</gene>
<accession>A0A4Y7U2R8</accession>
<dbReference type="AlphaFoldDB" id="A0A4Y7U2R8"/>
<protein>
    <recommendedName>
        <fullName evidence="3">SnoaL-like domain-containing protein</fullName>
    </recommendedName>
</protein>
<dbReference type="Proteomes" id="UP000298030">
    <property type="component" value="Unassembled WGS sequence"/>
</dbReference>
<comment type="caution">
    <text evidence="1">The sequence shown here is derived from an EMBL/GenBank/DDBJ whole genome shotgun (WGS) entry which is preliminary data.</text>
</comment>
<sequence>MDPSPVQQMCTTVDAFRDALCTNRSSAQLLEFFSTSQAPIIQHTPADCVNPLGSRLVGLNAVRSYFDIQATHWKRDHIGLRGLPQLNPETRTAVLDASVVWVWRCSGRRWTEDVNCTITLDDDMKITSFIVRTESSPETCPWMAKDVSRDPDPWAKGGSRCSNRGSIAIL</sequence>